<dbReference type="RefSeq" id="WP_190724108.1">
    <property type="nucleotide sequence ID" value="NZ_CP061539.1"/>
</dbReference>
<evidence type="ECO:0000256" key="5">
    <source>
        <dbReference type="PIRSR" id="PIRSR000097-2"/>
    </source>
</evidence>
<keyword evidence="9" id="KW-1185">Reference proteome</keyword>
<dbReference type="PROSITE" id="PS00062">
    <property type="entry name" value="ALDOKETO_REDUCTASE_2"/>
    <property type="match status" value="1"/>
</dbReference>
<dbReference type="PROSITE" id="PS00798">
    <property type="entry name" value="ALDOKETO_REDUCTASE_1"/>
    <property type="match status" value="1"/>
</dbReference>
<comment type="similarity">
    <text evidence="1">Belongs to the aldo/keto reductase family.</text>
</comment>
<dbReference type="PANTHER" id="PTHR43827:SF3">
    <property type="entry name" value="NADP-DEPENDENT OXIDOREDUCTASE DOMAIN-CONTAINING PROTEIN"/>
    <property type="match status" value="1"/>
</dbReference>
<evidence type="ECO:0000256" key="4">
    <source>
        <dbReference type="PIRSR" id="PIRSR000097-1"/>
    </source>
</evidence>
<dbReference type="CDD" id="cd19133">
    <property type="entry name" value="AKR_AKR5F1"/>
    <property type="match status" value="1"/>
</dbReference>
<dbReference type="KEGG" id="rter:IDM49_07870"/>
<reference evidence="8 9" key="1">
    <citation type="submission" date="2020-09" db="EMBL/GenBank/DDBJ databases">
        <title>Investigation of environmental microbes.</title>
        <authorList>
            <person name="Ou Y."/>
            <person name="Kang Q."/>
        </authorList>
    </citation>
    <scope>NUCLEOTIDE SEQUENCE [LARGE SCALE GENOMIC DNA]</scope>
    <source>
        <strain evidence="8 9">KJZ-14</strain>
    </source>
</reference>
<organism evidence="8 9">
    <name type="scientific">Rothia terrae</name>
    <dbReference type="NCBI Taxonomy" id="396015"/>
    <lineage>
        <taxon>Bacteria</taxon>
        <taxon>Bacillati</taxon>
        <taxon>Actinomycetota</taxon>
        <taxon>Actinomycetes</taxon>
        <taxon>Micrococcales</taxon>
        <taxon>Micrococcaceae</taxon>
        <taxon>Rothia</taxon>
    </lineage>
</organism>
<sequence length="284" mass="32076">MAEQTYFELNNGVKMPALGLGVFQMSDEEVREAVPATVDAGYRLIDTASRYYNEKALGAALAELDVPREDLFVTTKLWFKDHGYESTKKAFEVSLENLGLEYLDLYLIHQPFNDYYGAWRAMEELYDEGKIRAIGVSNFYPDRFYDLAQFTKVAPAINQRRINPYDQQADIRELSAKYGTTLQAWSPLGQGNPALFEDAVLAGIAGKYGKSVPQVILRWLVQTGVSAVVKSVHAHRLQENFNIWDFELSSDEVAAINAIDKRETGNGGPDHRDPQMLDLLMTFE</sequence>
<proteinExistence type="inferred from homology"/>
<dbReference type="PRINTS" id="PR00069">
    <property type="entry name" value="ALDKETRDTASE"/>
</dbReference>
<evidence type="ECO:0000256" key="1">
    <source>
        <dbReference type="ARBA" id="ARBA00007905"/>
    </source>
</evidence>
<accession>A0A7H2BBW9</accession>
<dbReference type="GeneID" id="96624155"/>
<dbReference type="PIRSF" id="PIRSF000097">
    <property type="entry name" value="AKR"/>
    <property type="match status" value="1"/>
</dbReference>
<dbReference type="GO" id="GO:0016616">
    <property type="term" value="F:oxidoreductase activity, acting on the CH-OH group of donors, NAD or NADP as acceptor"/>
    <property type="evidence" value="ECO:0007669"/>
    <property type="project" value="UniProtKB-ARBA"/>
</dbReference>
<feature type="domain" description="NADP-dependent oxidoreductase" evidence="7">
    <location>
        <begin position="24"/>
        <end position="260"/>
    </location>
</feature>
<dbReference type="Gene3D" id="3.20.20.100">
    <property type="entry name" value="NADP-dependent oxidoreductase domain"/>
    <property type="match status" value="1"/>
</dbReference>
<dbReference type="SUPFAM" id="SSF51430">
    <property type="entry name" value="NAD(P)-linked oxidoreductase"/>
    <property type="match status" value="1"/>
</dbReference>
<dbReference type="PROSITE" id="PS00063">
    <property type="entry name" value="ALDOKETO_REDUCTASE_3"/>
    <property type="match status" value="1"/>
</dbReference>
<gene>
    <name evidence="8" type="ORF">IDM49_07870</name>
</gene>
<keyword evidence="2" id="KW-0521">NADP</keyword>
<dbReference type="InterPro" id="IPR018170">
    <property type="entry name" value="Aldo/ket_reductase_CS"/>
</dbReference>
<dbReference type="AlphaFoldDB" id="A0A7H2BBW9"/>
<dbReference type="EMBL" id="CP061539">
    <property type="protein sequence ID" value="QNV37165.1"/>
    <property type="molecule type" value="Genomic_DNA"/>
</dbReference>
<dbReference type="InterPro" id="IPR020471">
    <property type="entry name" value="AKR"/>
</dbReference>
<feature type="active site" description="Proton donor" evidence="4">
    <location>
        <position position="51"/>
    </location>
</feature>
<protein>
    <submittedName>
        <fullName evidence="8">Aldo/keto reductase</fullName>
    </submittedName>
</protein>
<keyword evidence="3" id="KW-0560">Oxidoreductase</keyword>
<feature type="binding site" evidence="5">
    <location>
        <position position="109"/>
    </location>
    <ligand>
        <name>substrate</name>
    </ligand>
</feature>
<feature type="site" description="Lowers pKa of active site Tyr" evidence="6">
    <location>
        <position position="76"/>
    </location>
</feature>
<evidence type="ECO:0000313" key="8">
    <source>
        <dbReference type="EMBL" id="QNV37165.1"/>
    </source>
</evidence>
<evidence type="ECO:0000256" key="6">
    <source>
        <dbReference type="PIRSR" id="PIRSR000097-3"/>
    </source>
</evidence>
<dbReference type="Pfam" id="PF00248">
    <property type="entry name" value="Aldo_ket_red"/>
    <property type="match status" value="1"/>
</dbReference>
<evidence type="ECO:0000256" key="2">
    <source>
        <dbReference type="ARBA" id="ARBA00022857"/>
    </source>
</evidence>
<evidence type="ECO:0000313" key="9">
    <source>
        <dbReference type="Proteomes" id="UP000516404"/>
    </source>
</evidence>
<evidence type="ECO:0000259" key="7">
    <source>
        <dbReference type="Pfam" id="PF00248"/>
    </source>
</evidence>
<dbReference type="InterPro" id="IPR036812">
    <property type="entry name" value="NAD(P)_OxRdtase_dom_sf"/>
</dbReference>
<dbReference type="Proteomes" id="UP000516404">
    <property type="component" value="Chromosome"/>
</dbReference>
<dbReference type="InterPro" id="IPR023210">
    <property type="entry name" value="NADP_OxRdtase_dom"/>
</dbReference>
<dbReference type="FunFam" id="3.20.20.100:FF:000015">
    <property type="entry name" value="Oxidoreductase, aldo/keto reductase family"/>
    <property type="match status" value="1"/>
</dbReference>
<dbReference type="PANTHER" id="PTHR43827">
    <property type="entry name" value="2,5-DIKETO-D-GLUCONIC ACID REDUCTASE"/>
    <property type="match status" value="1"/>
</dbReference>
<name>A0A7H2BBW9_9MICC</name>
<evidence type="ECO:0000256" key="3">
    <source>
        <dbReference type="ARBA" id="ARBA00023002"/>
    </source>
</evidence>